<sequence length="174" mass="20085">MDHRIIVKQEMESKSFDCIKVKVEKHIKKEEHKHFTMSEMDACYRYPMGSMVVLGETTFKQGLIPTEVNIMEVKTEMEFRNNISGPLMISGETTDKTHIQLIGGEKKQYQCSCCAKIFNMKCRLKIHMRIHTGEKPFPCSECGKAFAEKKNLVCHQRTHSGEKPFQCNQCGKSF</sequence>
<evidence type="ECO:0000256" key="2">
    <source>
        <dbReference type="ARBA" id="ARBA00006991"/>
    </source>
</evidence>
<dbReference type="GO" id="GO:0005634">
    <property type="term" value="C:nucleus"/>
    <property type="evidence" value="ECO:0007669"/>
    <property type="project" value="UniProtKB-SubCell"/>
</dbReference>
<comment type="caution">
    <text evidence="13">The sequence shown here is derived from an EMBL/GenBank/DDBJ whole genome shotgun (WGS) entry which is preliminary data.</text>
</comment>
<dbReference type="InterPro" id="IPR036236">
    <property type="entry name" value="Znf_C2H2_sf"/>
</dbReference>
<keyword evidence="9" id="KW-0804">Transcription</keyword>
<keyword evidence="8" id="KW-0238">DNA-binding</keyword>
<dbReference type="PANTHER" id="PTHR14196:SF12">
    <property type="entry name" value="ZINC FINGER PROTEIN 208-LIKE"/>
    <property type="match status" value="1"/>
</dbReference>
<evidence type="ECO:0000256" key="9">
    <source>
        <dbReference type="ARBA" id="ARBA00023163"/>
    </source>
</evidence>
<evidence type="ECO:0000256" key="3">
    <source>
        <dbReference type="ARBA" id="ARBA00022723"/>
    </source>
</evidence>
<evidence type="ECO:0000259" key="12">
    <source>
        <dbReference type="PROSITE" id="PS50157"/>
    </source>
</evidence>
<name>A0AAV2RGG5_MEGNR</name>
<evidence type="ECO:0000256" key="5">
    <source>
        <dbReference type="ARBA" id="ARBA00022771"/>
    </source>
</evidence>
<keyword evidence="7" id="KW-0805">Transcription regulation</keyword>
<dbReference type="Proteomes" id="UP001497623">
    <property type="component" value="Unassembled WGS sequence"/>
</dbReference>
<dbReference type="InterPro" id="IPR050717">
    <property type="entry name" value="C2H2-ZF_Transcription_Reg"/>
</dbReference>
<comment type="subcellular location">
    <subcellularLocation>
        <location evidence="1">Nucleus</location>
    </subcellularLocation>
</comment>
<dbReference type="FunFam" id="3.30.160.60:FF:001498">
    <property type="entry name" value="Zinc finger protein 404"/>
    <property type="match status" value="1"/>
</dbReference>
<evidence type="ECO:0000256" key="6">
    <source>
        <dbReference type="ARBA" id="ARBA00022833"/>
    </source>
</evidence>
<feature type="non-terminal residue" evidence="13">
    <location>
        <position position="174"/>
    </location>
</feature>
<evidence type="ECO:0000313" key="14">
    <source>
        <dbReference type="Proteomes" id="UP001497623"/>
    </source>
</evidence>
<proteinExistence type="inferred from homology"/>
<dbReference type="GO" id="GO:0000981">
    <property type="term" value="F:DNA-binding transcription factor activity, RNA polymerase II-specific"/>
    <property type="evidence" value="ECO:0007669"/>
    <property type="project" value="TreeGrafter"/>
</dbReference>
<dbReference type="SUPFAM" id="SSF57667">
    <property type="entry name" value="beta-beta-alpha zinc fingers"/>
    <property type="match status" value="1"/>
</dbReference>
<keyword evidence="4" id="KW-0677">Repeat</keyword>
<dbReference type="PROSITE" id="PS50157">
    <property type="entry name" value="ZINC_FINGER_C2H2_2"/>
    <property type="match status" value="2"/>
</dbReference>
<dbReference type="PROSITE" id="PS00028">
    <property type="entry name" value="ZINC_FINGER_C2H2_1"/>
    <property type="match status" value="2"/>
</dbReference>
<evidence type="ECO:0000256" key="7">
    <source>
        <dbReference type="ARBA" id="ARBA00023015"/>
    </source>
</evidence>
<keyword evidence="5 11" id="KW-0863">Zinc-finger</keyword>
<evidence type="ECO:0000256" key="4">
    <source>
        <dbReference type="ARBA" id="ARBA00022737"/>
    </source>
</evidence>
<dbReference type="SMART" id="SM00355">
    <property type="entry name" value="ZnF_C2H2"/>
    <property type="match status" value="2"/>
</dbReference>
<evidence type="ECO:0000256" key="11">
    <source>
        <dbReference type="PROSITE-ProRule" id="PRU00042"/>
    </source>
</evidence>
<keyword evidence="3" id="KW-0479">Metal-binding</keyword>
<dbReference type="InterPro" id="IPR013087">
    <property type="entry name" value="Znf_C2H2_type"/>
</dbReference>
<gene>
    <name evidence="13" type="ORF">MNOR_LOCUS23185</name>
</gene>
<dbReference type="EMBL" id="CAXKWB010020220">
    <property type="protein sequence ID" value="CAL4122463.1"/>
    <property type="molecule type" value="Genomic_DNA"/>
</dbReference>
<organism evidence="13 14">
    <name type="scientific">Meganyctiphanes norvegica</name>
    <name type="common">Northern krill</name>
    <name type="synonym">Thysanopoda norvegica</name>
    <dbReference type="NCBI Taxonomy" id="48144"/>
    <lineage>
        <taxon>Eukaryota</taxon>
        <taxon>Metazoa</taxon>
        <taxon>Ecdysozoa</taxon>
        <taxon>Arthropoda</taxon>
        <taxon>Crustacea</taxon>
        <taxon>Multicrustacea</taxon>
        <taxon>Malacostraca</taxon>
        <taxon>Eumalacostraca</taxon>
        <taxon>Eucarida</taxon>
        <taxon>Euphausiacea</taxon>
        <taxon>Euphausiidae</taxon>
        <taxon>Meganyctiphanes</taxon>
    </lineage>
</organism>
<keyword evidence="6" id="KW-0862">Zinc</keyword>
<dbReference type="GO" id="GO:0008270">
    <property type="term" value="F:zinc ion binding"/>
    <property type="evidence" value="ECO:0007669"/>
    <property type="project" value="UniProtKB-KW"/>
</dbReference>
<protein>
    <recommendedName>
        <fullName evidence="12">C2H2-type domain-containing protein</fullName>
    </recommendedName>
</protein>
<feature type="domain" description="C2H2-type" evidence="12">
    <location>
        <begin position="109"/>
        <end position="136"/>
    </location>
</feature>
<dbReference type="Pfam" id="PF13465">
    <property type="entry name" value="zf-H2C2_2"/>
    <property type="match status" value="1"/>
</dbReference>
<dbReference type="FunFam" id="3.30.160.60:FF:000100">
    <property type="entry name" value="Zinc finger 45-like"/>
    <property type="match status" value="1"/>
</dbReference>
<evidence type="ECO:0000256" key="1">
    <source>
        <dbReference type="ARBA" id="ARBA00004123"/>
    </source>
</evidence>
<evidence type="ECO:0000256" key="8">
    <source>
        <dbReference type="ARBA" id="ARBA00023125"/>
    </source>
</evidence>
<keyword evidence="14" id="KW-1185">Reference proteome</keyword>
<feature type="domain" description="C2H2-type" evidence="12">
    <location>
        <begin position="137"/>
        <end position="164"/>
    </location>
</feature>
<accession>A0AAV2RGG5</accession>
<dbReference type="GO" id="GO:0000977">
    <property type="term" value="F:RNA polymerase II transcription regulatory region sequence-specific DNA binding"/>
    <property type="evidence" value="ECO:0007669"/>
    <property type="project" value="TreeGrafter"/>
</dbReference>
<dbReference type="AlphaFoldDB" id="A0AAV2RGG5"/>
<keyword evidence="10" id="KW-0539">Nucleus</keyword>
<dbReference type="Gene3D" id="3.30.160.60">
    <property type="entry name" value="Classic Zinc Finger"/>
    <property type="match status" value="3"/>
</dbReference>
<dbReference type="PANTHER" id="PTHR14196">
    <property type="entry name" value="ODD-SKIPPED - RELATED"/>
    <property type="match status" value="1"/>
</dbReference>
<comment type="similarity">
    <text evidence="2">Belongs to the krueppel C2H2-type zinc-finger protein family.</text>
</comment>
<evidence type="ECO:0000313" key="13">
    <source>
        <dbReference type="EMBL" id="CAL4122463.1"/>
    </source>
</evidence>
<evidence type="ECO:0000256" key="10">
    <source>
        <dbReference type="ARBA" id="ARBA00023242"/>
    </source>
</evidence>
<reference evidence="13 14" key="1">
    <citation type="submission" date="2024-05" db="EMBL/GenBank/DDBJ databases">
        <authorList>
            <person name="Wallberg A."/>
        </authorList>
    </citation>
    <scope>NUCLEOTIDE SEQUENCE [LARGE SCALE GENOMIC DNA]</scope>
</reference>
<dbReference type="FunFam" id="3.30.160.60:FF:000320">
    <property type="entry name" value="Zinc finger protein 777"/>
    <property type="match status" value="1"/>
</dbReference>